<evidence type="ECO:0000313" key="3">
    <source>
        <dbReference type="EMBL" id="KPL06695.1"/>
    </source>
</evidence>
<dbReference type="SMART" id="SM00091">
    <property type="entry name" value="PAS"/>
    <property type="match status" value="2"/>
</dbReference>
<name>A0A0S8JAG0_UNCT6</name>
<dbReference type="Gene3D" id="3.30.450.20">
    <property type="entry name" value="PAS domain"/>
    <property type="match status" value="2"/>
</dbReference>
<dbReference type="Proteomes" id="UP000051035">
    <property type="component" value="Unassembled WGS sequence"/>
</dbReference>
<gene>
    <name evidence="3" type="ORF">AMJ71_09585</name>
</gene>
<dbReference type="PANTHER" id="PTHR44757">
    <property type="entry name" value="DIGUANYLATE CYCLASE DGCP"/>
    <property type="match status" value="1"/>
</dbReference>
<comment type="caution">
    <text evidence="3">The sequence shown here is derived from an EMBL/GenBank/DDBJ whole genome shotgun (WGS) entry which is preliminary data.</text>
</comment>
<dbReference type="Pfam" id="PF01590">
    <property type="entry name" value="GAF"/>
    <property type="match status" value="1"/>
</dbReference>
<dbReference type="EMBL" id="LJVA01000140">
    <property type="protein sequence ID" value="KPL06695.1"/>
    <property type="molecule type" value="Genomic_DNA"/>
</dbReference>
<protein>
    <recommendedName>
        <fullName evidence="2">PAS domain-containing protein</fullName>
    </recommendedName>
</protein>
<dbReference type="InterPro" id="IPR029016">
    <property type="entry name" value="GAF-like_dom_sf"/>
</dbReference>
<feature type="domain" description="PAS" evidence="2">
    <location>
        <begin position="229"/>
        <end position="304"/>
    </location>
</feature>
<dbReference type="InterPro" id="IPR035965">
    <property type="entry name" value="PAS-like_dom_sf"/>
</dbReference>
<dbReference type="NCBIfam" id="TIGR00229">
    <property type="entry name" value="sensory_box"/>
    <property type="match status" value="1"/>
</dbReference>
<sequence length="477" mass="54716">MKDSAKKKSHMNDSSKTKSQLMKELDAMRGRIEEIERADEARREAEKKIGHLNAVLHTIRHVNQLILKEKDRDKLLQGICDTLVQPHHYYSAWVVLFNVSRNLVAASEAGVGDGFLELVSQIRDGKLPDCMQRVLAQSEVTVIHDPPSFCPDCPIAKRYGGREILSIRLEYEGVTYGIISVSTVEGFTAGDEEKDLLKDVASDIAFTLYNMEMEKQRTLAIEELQKSEERYYTLFKTMIEGVAIHDILYDADGVPVDYVIRDVNPAFEVQLGIPRERARGSKASELYGTGEPPYFDIYRRVAETREPTHFETYFEPMDKYFEISVFSPLKGQFATVFQDVTGRKRTEEALRESEERYRTVINSMGDAIHVIDDELRFILFNPAFEELNKRLGLETDVLGRTIFKVYPFLPDTVRDEYRTVFDTGEVLITKETTAVKGKEYVTETRKIPIIEKGRAIMVITVIRDITELERKRKGREG</sequence>
<dbReference type="SUPFAM" id="SSF55785">
    <property type="entry name" value="PYP-like sensor domain (PAS domain)"/>
    <property type="match status" value="2"/>
</dbReference>
<proteinExistence type="predicted"/>
<accession>A0A0S8JAG0</accession>
<dbReference type="Gene3D" id="3.30.450.40">
    <property type="match status" value="1"/>
</dbReference>
<feature type="domain" description="PAS" evidence="2">
    <location>
        <begin position="355"/>
        <end position="422"/>
    </location>
</feature>
<reference evidence="3 4" key="1">
    <citation type="journal article" date="2015" name="Microbiome">
        <title>Genomic resolution of linkages in carbon, nitrogen, and sulfur cycling among widespread estuary sediment bacteria.</title>
        <authorList>
            <person name="Baker B.J."/>
            <person name="Lazar C.S."/>
            <person name="Teske A.P."/>
            <person name="Dick G.J."/>
        </authorList>
    </citation>
    <scope>NUCLEOTIDE SEQUENCE [LARGE SCALE GENOMIC DNA]</scope>
    <source>
        <strain evidence="3">SM1_40</strain>
    </source>
</reference>
<dbReference type="AlphaFoldDB" id="A0A0S8JAG0"/>
<dbReference type="InterPro" id="IPR013656">
    <property type="entry name" value="PAS_4"/>
</dbReference>
<dbReference type="InterPro" id="IPR003018">
    <property type="entry name" value="GAF"/>
</dbReference>
<evidence type="ECO:0000256" key="1">
    <source>
        <dbReference type="SAM" id="MobiDB-lite"/>
    </source>
</evidence>
<dbReference type="CDD" id="cd00130">
    <property type="entry name" value="PAS"/>
    <property type="match status" value="1"/>
</dbReference>
<dbReference type="PANTHER" id="PTHR44757:SF2">
    <property type="entry name" value="BIOFILM ARCHITECTURE MAINTENANCE PROTEIN MBAA"/>
    <property type="match status" value="1"/>
</dbReference>
<dbReference type="InterPro" id="IPR000014">
    <property type="entry name" value="PAS"/>
</dbReference>
<evidence type="ECO:0000313" key="4">
    <source>
        <dbReference type="Proteomes" id="UP000051035"/>
    </source>
</evidence>
<feature type="region of interest" description="Disordered" evidence="1">
    <location>
        <begin position="1"/>
        <end position="23"/>
    </location>
</feature>
<dbReference type="Pfam" id="PF08448">
    <property type="entry name" value="PAS_4"/>
    <property type="match status" value="2"/>
</dbReference>
<evidence type="ECO:0000259" key="2">
    <source>
        <dbReference type="SMART" id="SM00091"/>
    </source>
</evidence>
<dbReference type="SUPFAM" id="SSF55781">
    <property type="entry name" value="GAF domain-like"/>
    <property type="match status" value="1"/>
</dbReference>
<dbReference type="InterPro" id="IPR052155">
    <property type="entry name" value="Biofilm_reg_signaling"/>
</dbReference>
<organism evidence="3 4">
    <name type="scientific">candidate division TA06 bacterium SM1_40</name>
    <dbReference type="NCBI Taxonomy" id="1703773"/>
    <lineage>
        <taxon>Bacteria</taxon>
        <taxon>Bacteria division TA06</taxon>
    </lineage>
</organism>